<reference evidence="1" key="1">
    <citation type="journal article" date="2015" name="Nature">
        <title>Complex archaea that bridge the gap between prokaryotes and eukaryotes.</title>
        <authorList>
            <person name="Spang A."/>
            <person name="Saw J.H."/>
            <person name="Jorgensen S.L."/>
            <person name="Zaremba-Niedzwiedzka K."/>
            <person name="Martijn J."/>
            <person name="Lind A.E."/>
            <person name="van Eijk R."/>
            <person name="Schleper C."/>
            <person name="Guy L."/>
            <person name="Ettema T.J."/>
        </authorList>
    </citation>
    <scope>NUCLEOTIDE SEQUENCE</scope>
</reference>
<dbReference type="EMBL" id="LAZR01007214">
    <property type="protein sequence ID" value="KKM86690.1"/>
    <property type="molecule type" value="Genomic_DNA"/>
</dbReference>
<dbReference type="AlphaFoldDB" id="A0A0F9ND44"/>
<protein>
    <submittedName>
        <fullName evidence="1">Uncharacterized protein</fullName>
    </submittedName>
</protein>
<name>A0A0F9ND44_9ZZZZ</name>
<sequence length="58" mass="6722">LKDAGVDKATLDGILMNLIKSERTGTDWEKLKEYLTEEQLESVKKKSHYTQFRVTGDY</sequence>
<feature type="non-terminal residue" evidence="1">
    <location>
        <position position="1"/>
    </location>
</feature>
<accession>A0A0F9ND44</accession>
<organism evidence="1">
    <name type="scientific">marine sediment metagenome</name>
    <dbReference type="NCBI Taxonomy" id="412755"/>
    <lineage>
        <taxon>unclassified sequences</taxon>
        <taxon>metagenomes</taxon>
        <taxon>ecological metagenomes</taxon>
    </lineage>
</organism>
<evidence type="ECO:0000313" key="1">
    <source>
        <dbReference type="EMBL" id="KKM86690.1"/>
    </source>
</evidence>
<gene>
    <name evidence="1" type="ORF">LCGC14_1276360</name>
</gene>
<proteinExistence type="predicted"/>
<comment type="caution">
    <text evidence="1">The sequence shown here is derived from an EMBL/GenBank/DDBJ whole genome shotgun (WGS) entry which is preliminary data.</text>
</comment>